<feature type="region of interest" description="Disordered" evidence="1">
    <location>
        <begin position="138"/>
        <end position="166"/>
    </location>
</feature>
<organism evidence="2 3">
    <name type="scientific">Trapa incisa</name>
    <dbReference type="NCBI Taxonomy" id="236973"/>
    <lineage>
        <taxon>Eukaryota</taxon>
        <taxon>Viridiplantae</taxon>
        <taxon>Streptophyta</taxon>
        <taxon>Embryophyta</taxon>
        <taxon>Tracheophyta</taxon>
        <taxon>Spermatophyta</taxon>
        <taxon>Magnoliopsida</taxon>
        <taxon>eudicotyledons</taxon>
        <taxon>Gunneridae</taxon>
        <taxon>Pentapetalae</taxon>
        <taxon>rosids</taxon>
        <taxon>malvids</taxon>
        <taxon>Myrtales</taxon>
        <taxon>Lythraceae</taxon>
        <taxon>Trapa</taxon>
    </lineage>
</organism>
<keyword evidence="3" id="KW-1185">Reference proteome</keyword>
<dbReference type="EMBL" id="JAXIOK010000016">
    <property type="protein sequence ID" value="KAK4753086.1"/>
    <property type="molecule type" value="Genomic_DNA"/>
</dbReference>
<accession>A0AAN7JT08</accession>
<dbReference type="Pfam" id="PF14009">
    <property type="entry name" value="PADRE"/>
    <property type="match status" value="1"/>
</dbReference>
<feature type="compositionally biased region" description="Polar residues" evidence="1">
    <location>
        <begin position="154"/>
        <end position="163"/>
    </location>
</feature>
<dbReference type="AlphaFoldDB" id="A0AAN7JT08"/>
<dbReference type="InterPro" id="IPR025322">
    <property type="entry name" value="PADRE_dom"/>
</dbReference>
<comment type="caution">
    <text evidence="2">The sequence shown here is derived from an EMBL/GenBank/DDBJ whole genome shotgun (WGS) entry which is preliminary data.</text>
</comment>
<gene>
    <name evidence="2" type="ORF">SAY87_021884</name>
</gene>
<dbReference type="Proteomes" id="UP001345219">
    <property type="component" value="Chromosome 16"/>
</dbReference>
<sequence>MGICSSLNYCCAVDLSEPTARVISASGVMHEYVLPITVSKVLKAEISAASSSSRSSALFLCNSDELNYEELIPEMGPEDPLVNNQIYFALPKSRLAQRLSASHMAALAVKASLALSKDGGSKGSQIFPVLEITRKGNKTEISEKQLPPAPVRNYQRSPSSNGFKSKAARSFRTSLSTIHEGCESVYMDQSISLQWLKVQAGSPVAHSDARFLH</sequence>
<name>A0AAN7JT08_9MYRT</name>
<reference evidence="2 3" key="1">
    <citation type="journal article" date="2023" name="Hortic Res">
        <title>Pangenome of water caltrop reveals structural variations and asymmetric subgenome divergence after allopolyploidization.</title>
        <authorList>
            <person name="Zhang X."/>
            <person name="Chen Y."/>
            <person name="Wang L."/>
            <person name="Yuan Y."/>
            <person name="Fang M."/>
            <person name="Shi L."/>
            <person name="Lu R."/>
            <person name="Comes H.P."/>
            <person name="Ma Y."/>
            <person name="Chen Y."/>
            <person name="Huang G."/>
            <person name="Zhou Y."/>
            <person name="Zheng Z."/>
            <person name="Qiu Y."/>
        </authorList>
    </citation>
    <scope>NUCLEOTIDE SEQUENCE [LARGE SCALE GENOMIC DNA]</scope>
    <source>
        <tissue evidence="2">Roots</tissue>
    </source>
</reference>
<protein>
    <submittedName>
        <fullName evidence="2">Uncharacterized protein</fullName>
    </submittedName>
</protein>
<proteinExistence type="predicted"/>
<evidence type="ECO:0000313" key="2">
    <source>
        <dbReference type="EMBL" id="KAK4753086.1"/>
    </source>
</evidence>
<evidence type="ECO:0000256" key="1">
    <source>
        <dbReference type="SAM" id="MobiDB-lite"/>
    </source>
</evidence>
<evidence type="ECO:0000313" key="3">
    <source>
        <dbReference type="Proteomes" id="UP001345219"/>
    </source>
</evidence>
<dbReference type="PANTHER" id="PTHR33052">
    <property type="entry name" value="DUF4228 DOMAIN PROTEIN-RELATED"/>
    <property type="match status" value="1"/>
</dbReference>